<feature type="transmembrane region" description="Helical" evidence="7">
    <location>
        <begin position="518"/>
        <end position="535"/>
    </location>
</feature>
<evidence type="ECO:0000256" key="4">
    <source>
        <dbReference type="ARBA" id="ARBA00022692"/>
    </source>
</evidence>
<feature type="transmembrane region" description="Helical" evidence="7">
    <location>
        <begin position="207"/>
        <end position="228"/>
    </location>
</feature>
<evidence type="ECO:0000256" key="3">
    <source>
        <dbReference type="ARBA" id="ARBA00022592"/>
    </source>
</evidence>
<comment type="similarity">
    <text evidence="7">Belongs to the inorganic phosphate transporter (PiT) (TC 2.A.20) family.</text>
</comment>
<comment type="function">
    <text evidence="7">Sodium-phosphate symporter.</text>
</comment>
<evidence type="ECO:0000256" key="7">
    <source>
        <dbReference type="RuleBase" id="RU363058"/>
    </source>
</evidence>
<protein>
    <recommendedName>
        <fullName evidence="7">Phosphate transporter</fullName>
    </recommendedName>
</protein>
<evidence type="ECO:0000256" key="1">
    <source>
        <dbReference type="ARBA" id="ARBA00004141"/>
    </source>
</evidence>
<dbReference type="Proteomes" id="UP001159364">
    <property type="component" value="Linkage Group LG06"/>
</dbReference>
<organism evidence="9 10">
    <name type="scientific">Erythroxylum novogranatense</name>
    <dbReference type="NCBI Taxonomy" id="1862640"/>
    <lineage>
        <taxon>Eukaryota</taxon>
        <taxon>Viridiplantae</taxon>
        <taxon>Streptophyta</taxon>
        <taxon>Embryophyta</taxon>
        <taxon>Tracheophyta</taxon>
        <taxon>Spermatophyta</taxon>
        <taxon>Magnoliopsida</taxon>
        <taxon>eudicotyledons</taxon>
        <taxon>Gunneridae</taxon>
        <taxon>Pentapetalae</taxon>
        <taxon>rosids</taxon>
        <taxon>fabids</taxon>
        <taxon>Malpighiales</taxon>
        <taxon>Erythroxylaceae</taxon>
        <taxon>Erythroxylum</taxon>
    </lineage>
</organism>
<feature type="transmembrane region" description="Helical" evidence="7">
    <location>
        <begin position="565"/>
        <end position="587"/>
    </location>
</feature>
<keyword evidence="6 7" id="KW-0472">Membrane</keyword>
<dbReference type="GO" id="GO:0035435">
    <property type="term" value="P:phosphate ion transmembrane transport"/>
    <property type="evidence" value="ECO:0007669"/>
    <property type="project" value="TreeGrafter"/>
</dbReference>
<evidence type="ECO:0000256" key="8">
    <source>
        <dbReference type="SAM" id="MobiDB-lite"/>
    </source>
</evidence>
<evidence type="ECO:0000256" key="5">
    <source>
        <dbReference type="ARBA" id="ARBA00022989"/>
    </source>
</evidence>
<evidence type="ECO:0000313" key="9">
    <source>
        <dbReference type="EMBL" id="KAJ8762056.1"/>
    </source>
</evidence>
<dbReference type="Pfam" id="PF01384">
    <property type="entry name" value="PHO4"/>
    <property type="match status" value="1"/>
</dbReference>
<feature type="transmembrane region" description="Helical" evidence="7">
    <location>
        <begin position="477"/>
        <end position="497"/>
    </location>
</feature>
<dbReference type="AlphaFoldDB" id="A0AAV8T5I8"/>
<sequence length="599" mass="66439">MSSSNAGKVHVDLSSALVEQWDDAYQWIPVFGAFAAFAVSFTAGANNLAAPFSTLIGSGVLSIFKASIIACFIYFPGAGFASRSTTVADLFSHFLKENQPNEGFLMWSMVVALLTAAIWLSIATYMELPVSPEQSIQGALLGIILFTEGFGYVHMWSKKEKHHFNGGLFWIFLEWTIAPFVACVCACLLFLLFKVLLLRHENARKRILAFLAIDFGISAGLLCLFVIFQIVRGLVPVNRWITMIAVAAATLIGAILSLAVAIPIVIKKFKWPDHNKSNKNDKCGNLECETSQEQTEDEGKNDGDVEDILRDFMQSRVLETVYEEEERSWTSPDRPQHGEQMQPVSSTTISTDQSAIFGQWVEPTTAQLFQIRSFQRIDKTKSPANATYTYIRNLAKSAINPAIEYDKSTLFRHSLAEKYSDMEKFFKFPHLVASFIFALIQSASEIAALTSPFAAAVDVYRNRPRYSGNWEQLKSVHVTWWCRSIGGLAAAIGFLLCGWRMTRSLGGKLTYISNSRGLASQLSSVIAVIIVGRLHVPVSPVYAFVGSLIGVGIADNLWNVNWKLFLKFLCGWVLTIAFCCGIGYVIFCASTRSPSYIVP</sequence>
<keyword evidence="3 7" id="KW-0592">Phosphate transport</keyword>
<name>A0AAV8T5I8_9ROSI</name>
<feature type="transmembrane region" description="Helical" evidence="7">
    <location>
        <begin position="168"/>
        <end position="195"/>
    </location>
</feature>
<evidence type="ECO:0000256" key="6">
    <source>
        <dbReference type="ARBA" id="ARBA00023136"/>
    </source>
</evidence>
<keyword evidence="4 7" id="KW-0812">Transmembrane</keyword>
<evidence type="ECO:0000256" key="2">
    <source>
        <dbReference type="ARBA" id="ARBA00022448"/>
    </source>
</evidence>
<feature type="transmembrane region" description="Helical" evidence="7">
    <location>
        <begin position="541"/>
        <end position="558"/>
    </location>
</feature>
<keyword evidence="5 7" id="KW-1133">Transmembrane helix</keyword>
<dbReference type="InterPro" id="IPR001204">
    <property type="entry name" value="Phos_transporter"/>
</dbReference>
<comment type="caution">
    <text evidence="9">The sequence shown here is derived from an EMBL/GenBank/DDBJ whole genome shotgun (WGS) entry which is preliminary data.</text>
</comment>
<dbReference type="PANTHER" id="PTHR11101:SF89">
    <property type="entry name" value="PHOSPHATE TRANSPORTER"/>
    <property type="match status" value="1"/>
</dbReference>
<reference evidence="9 10" key="1">
    <citation type="submission" date="2021-09" db="EMBL/GenBank/DDBJ databases">
        <title>Genomic insights and catalytic innovation underlie evolution of tropane alkaloids biosynthesis.</title>
        <authorList>
            <person name="Wang Y.-J."/>
            <person name="Tian T."/>
            <person name="Huang J.-P."/>
            <person name="Huang S.-X."/>
        </authorList>
    </citation>
    <scope>NUCLEOTIDE SEQUENCE [LARGE SCALE GENOMIC DNA]</scope>
    <source>
        <strain evidence="9">KIB-2018</strain>
        <tissue evidence="9">Leaf</tissue>
    </source>
</reference>
<feature type="transmembrane region" description="Helical" evidence="7">
    <location>
        <begin position="138"/>
        <end position="156"/>
    </location>
</feature>
<dbReference type="EMBL" id="JAIWQS010000006">
    <property type="protein sequence ID" value="KAJ8762056.1"/>
    <property type="molecule type" value="Genomic_DNA"/>
</dbReference>
<feature type="transmembrane region" description="Helical" evidence="7">
    <location>
        <begin position="104"/>
        <end position="126"/>
    </location>
</feature>
<feature type="region of interest" description="Disordered" evidence="8">
    <location>
        <begin position="280"/>
        <end position="303"/>
    </location>
</feature>
<dbReference type="PANTHER" id="PTHR11101">
    <property type="entry name" value="PHOSPHATE TRANSPORTER"/>
    <property type="match status" value="1"/>
</dbReference>
<feature type="transmembrane region" description="Helical" evidence="7">
    <location>
        <begin position="24"/>
        <end position="43"/>
    </location>
</feature>
<dbReference type="GO" id="GO:0016020">
    <property type="term" value="C:membrane"/>
    <property type="evidence" value="ECO:0007669"/>
    <property type="project" value="UniProtKB-SubCell"/>
</dbReference>
<comment type="subcellular location">
    <subcellularLocation>
        <location evidence="1 7">Membrane</location>
        <topology evidence="1 7">Multi-pass membrane protein</topology>
    </subcellularLocation>
</comment>
<proteinExistence type="inferred from homology"/>
<accession>A0AAV8T5I8</accession>
<feature type="transmembrane region" description="Helical" evidence="7">
    <location>
        <begin position="431"/>
        <end position="457"/>
    </location>
</feature>
<evidence type="ECO:0000313" key="10">
    <source>
        <dbReference type="Proteomes" id="UP001159364"/>
    </source>
</evidence>
<dbReference type="GO" id="GO:0005315">
    <property type="term" value="F:phosphate transmembrane transporter activity"/>
    <property type="evidence" value="ECO:0007669"/>
    <property type="project" value="InterPro"/>
</dbReference>
<keyword evidence="10" id="KW-1185">Reference proteome</keyword>
<feature type="transmembrane region" description="Helical" evidence="7">
    <location>
        <begin position="240"/>
        <end position="266"/>
    </location>
</feature>
<keyword evidence="2 7" id="KW-0813">Transport</keyword>
<feature type="region of interest" description="Disordered" evidence="8">
    <location>
        <begin position="324"/>
        <end position="348"/>
    </location>
</feature>
<gene>
    <name evidence="9" type="ORF">K2173_006658</name>
</gene>
<feature type="transmembrane region" description="Helical" evidence="7">
    <location>
        <begin position="55"/>
        <end position="75"/>
    </location>
</feature>